<dbReference type="PANTHER" id="PTHR38733:SF1">
    <property type="entry name" value="TYPE IV METHYL-DIRECTED RESTRICTION ENZYME ECOKMCRBC"/>
    <property type="match status" value="1"/>
</dbReference>
<dbReference type="PIRSF" id="PIRSF003109">
    <property type="entry name" value="McrC"/>
    <property type="match status" value="1"/>
</dbReference>
<dbReference type="AlphaFoldDB" id="A0A9Q9CQK0"/>
<evidence type="ECO:0008006" key="3">
    <source>
        <dbReference type="Google" id="ProtNLM"/>
    </source>
</evidence>
<dbReference type="Pfam" id="PF10117">
    <property type="entry name" value="McrBC"/>
    <property type="match status" value="1"/>
</dbReference>
<dbReference type="InterPro" id="IPR019292">
    <property type="entry name" value="McrC"/>
</dbReference>
<dbReference type="PANTHER" id="PTHR38733">
    <property type="entry name" value="PROTEIN MCRC"/>
    <property type="match status" value="1"/>
</dbReference>
<dbReference type="InterPro" id="IPR014407">
    <property type="entry name" value="McrC_bac"/>
</dbReference>
<organism evidence="1 2">
    <name type="scientific">Turicibacter bilis</name>
    <dbReference type="NCBI Taxonomy" id="2735723"/>
    <lineage>
        <taxon>Bacteria</taxon>
        <taxon>Bacillati</taxon>
        <taxon>Bacillota</taxon>
        <taxon>Erysipelotrichia</taxon>
        <taxon>Erysipelotrichales</taxon>
        <taxon>Turicibacteraceae</taxon>
        <taxon>Turicibacter</taxon>
    </lineage>
</organism>
<dbReference type="Proteomes" id="UP001058072">
    <property type="component" value="Chromosome"/>
</dbReference>
<proteinExistence type="predicted"/>
<protein>
    <recommendedName>
        <fullName evidence="3">5-methylcytosine-specific restriction endonuclease system specificity protein McrC</fullName>
    </recommendedName>
</protein>
<dbReference type="REBASE" id="647995">
    <property type="entry name" value="Tbi324McrBCP"/>
</dbReference>
<name>A0A9Q9CQK0_9FIRM</name>
<evidence type="ECO:0000313" key="1">
    <source>
        <dbReference type="EMBL" id="UUF07958.1"/>
    </source>
</evidence>
<sequence>MKTYTKIPIQNIYYMLCYAWNCYPEKQWVDVLSLEQKDLTEMLSELFEKSVSSLVKKGLYKEYIPHQEKLGVIRGKVNFTESIRSRTFHQAKLVCDFDEFSEDILHNQLIYATLRLLLKVGNLSANIKARLKRLAPYFANVSIISLNAKLFDLPGIHQNNHQYRFILNLCELLYHQVLIEEGRGNYQFKDFDITDQKMASLFEAFVRNFYKKECPNYKVYREVIYWEADYQDFLPRMETDISIKAGNRKIIIDTKFYKEALTLYHGNQKIKTQNLYQLYAYLNNDPDRHHYQMEGILLYPEVDKPIDIDYNIQGNIIKIKTINLNQKWQGIEDRLKCILY</sequence>
<dbReference type="EMBL" id="CP071250">
    <property type="protein sequence ID" value="UUF07958.1"/>
    <property type="molecule type" value="Genomic_DNA"/>
</dbReference>
<reference evidence="1" key="1">
    <citation type="submission" date="2021-03" db="EMBL/GenBank/DDBJ databases">
        <title>Comparative Genomics and Metabolomics in the genus Turicibacter.</title>
        <authorList>
            <person name="Maki J."/>
            <person name="Looft T."/>
        </authorList>
    </citation>
    <scope>NUCLEOTIDE SEQUENCE</scope>
    <source>
        <strain evidence="1">ISU324</strain>
    </source>
</reference>
<gene>
    <name evidence="1" type="ORF">J0J70_10090</name>
</gene>
<dbReference type="GO" id="GO:0009307">
    <property type="term" value="P:DNA restriction-modification system"/>
    <property type="evidence" value="ECO:0007669"/>
    <property type="project" value="InterPro"/>
</dbReference>
<evidence type="ECO:0000313" key="2">
    <source>
        <dbReference type="Proteomes" id="UP001058072"/>
    </source>
</evidence>
<dbReference type="RefSeq" id="WP_212724625.1">
    <property type="nucleotide sequence ID" value="NZ_CP071250.1"/>
</dbReference>
<accession>A0A9Q9CQK0</accession>